<dbReference type="EMBL" id="CP102290">
    <property type="protein sequence ID" value="UWP59319.1"/>
    <property type="molecule type" value="Genomic_DNA"/>
</dbReference>
<protein>
    <submittedName>
        <fullName evidence="1">Uncharacterized protein</fullName>
    </submittedName>
</protein>
<name>A0ABY5VFF9_9FIRM</name>
<evidence type="ECO:0000313" key="1">
    <source>
        <dbReference type="EMBL" id="UWP59319.1"/>
    </source>
</evidence>
<evidence type="ECO:0000313" key="2">
    <source>
        <dbReference type="Proteomes" id="UP001060164"/>
    </source>
</evidence>
<gene>
    <name evidence="1" type="ORF">NQ502_18480</name>
</gene>
<dbReference type="Proteomes" id="UP001060164">
    <property type="component" value="Chromosome"/>
</dbReference>
<reference evidence="1" key="1">
    <citation type="journal article" date="2022" name="Cell">
        <title>Design, construction, and in vivo augmentation of a complex gut microbiome.</title>
        <authorList>
            <person name="Cheng A.G."/>
            <person name="Ho P.Y."/>
            <person name="Aranda-Diaz A."/>
            <person name="Jain S."/>
            <person name="Yu F.B."/>
            <person name="Meng X."/>
            <person name="Wang M."/>
            <person name="Iakiviak M."/>
            <person name="Nagashima K."/>
            <person name="Zhao A."/>
            <person name="Murugkar P."/>
            <person name="Patil A."/>
            <person name="Atabakhsh K."/>
            <person name="Weakley A."/>
            <person name="Yan J."/>
            <person name="Brumbaugh A.R."/>
            <person name="Higginbottom S."/>
            <person name="Dimas A."/>
            <person name="Shiver A.L."/>
            <person name="Deutschbauer A."/>
            <person name="Neff N."/>
            <person name="Sonnenburg J.L."/>
            <person name="Huang K.C."/>
            <person name="Fischbach M.A."/>
        </authorList>
    </citation>
    <scope>NUCLEOTIDE SEQUENCE</scope>
    <source>
        <strain evidence="1">DSM 19829</strain>
    </source>
</reference>
<proteinExistence type="predicted"/>
<dbReference type="RefSeq" id="WP_028527944.1">
    <property type="nucleotide sequence ID" value="NZ_CABLBR010000006.1"/>
</dbReference>
<sequence>MNFSSVKFLRRWYLYDERANCIVKAKQKSDRKLEVTAGGYTAVYFYERDQDTCRVMKGSDLFLEGHFFYRTDQEGKAVQEAAFRPPMPLRLDIGNKGKYCCSLHQMVSRDIEFYCRGELAGSIRHMMGWKTQLSLRKKPEDDTLMILLLFLANRLLEDDTVLIV</sequence>
<organism evidence="1 2">
    <name type="scientific">Ruminococcus gauvreauii</name>
    <dbReference type="NCBI Taxonomy" id="438033"/>
    <lineage>
        <taxon>Bacteria</taxon>
        <taxon>Bacillati</taxon>
        <taxon>Bacillota</taxon>
        <taxon>Clostridia</taxon>
        <taxon>Eubacteriales</taxon>
        <taxon>Oscillospiraceae</taxon>
        <taxon>Ruminococcus</taxon>
    </lineage>
</organism>
<accession>A0ABY5VFF9</accession>
<keyword evidence="2" id="KW-1185">Reference proteome</keyword>